<evidence type="ECO:0000313" key="2">
    <source>
        <dbReference type="EMBL" id="KXB34600.1"/>
    </source>
</evidence>
<organism evidence="2 3">
    <name type="scientific">Aerococcus christensenii</name>
    <dbReference type="NCBI Taxonomy" id="87541"/>
    <lineage>
        <taxon>Bacteria</taxon>
        <taxon>Bacillati</taxon>
        <taxon>Bacillota</taxon>
        <taxon>Bacilli</taxon>
        <taxon>Lactobacillales</taxon>
        <taxon>Aerococcaceae</taxon>
        <taxon>Aerococcus</taxon>
    </lineage>
</organism>
<feature type="transmembrane region" description="Helical" evidence="1">
    <location>
        <begin position="54"/>
        <end position="75"/>
    </location>
</feature>
<reference evidence="2 3" key="1">
    <citation type="submission" date="2016-01" db="EMBL/GenBank/DDBJ databases">
        <authorList>
            <person name="Oliw E.H."/>
        </authorList>
    </citation>
    <scope>NUCLEOTIDE SEQUENCE [LARGE SCALE GENOMIC DNA]</scope>
    <source>
        <strain evidence="2 3">KA00635</strain>
    </source>
</reference>
<gene>
    <name evidence="2" type="ORF">HMPREF3187_01368</name>
</gene>
<evidence type="ECO:0000313" key="3">
    <source>
        <dbReference type="Proteomes" id="UP000070422"/>
    </source>
</evidence>
<keyword evidence="1" id="KW-0472">Membrane</keyword>
<dbReference type="STRING" id="87541.AWM71_05830"/>
<keyword evidence="1" id="KW-0812">Transmembrane</keyword>
<sequence length="76" mass="8781">MPSKDILGQLYWGYSLLMSVILYVAEEELVYQGLEEFRLPRNSFGMVQTMTYEWTIVFSFIVVNMGVCFVAGLSLR</sequence>
<feature type="transmembrane region" description="Helical" evidence="1">
    <location>
        <begin position="12"/>
        <end position="34"/>
    </location>
</feature>
<dbReference type="Proteomes" id="UP000070422">
    <property type="component" value="Unassembled WGS sequence"/>
</dbReference>
<dbReference type="EMBL" id="LSCQ01000074">
    <property type="protein sequence ID" value="KXB34600.1"/>
    <property type="molecule type" value="Genomic_DNA"/>
</dbReference>
<keyword evidence="1" id="KW-1133">Transmembrane helix</keyword>
<dbReference type="PATRIC" id="fig|87541.4.peg.1351"/>
<accession>A0A133XUI6</accession>
<comment type="caution">
    <text evidence="2">The sequence shown here is derived from an EMBL/GenBank/DDBJ whole genome shotgun (WGS) entry which is preliminary data.</text>
</comment>
<protein>
    <submittedName>
        <fullName evidence="2">Uncharacterized protein</fullName>
    </submittedName>
</protein>
<evidence type="ECO:0000256" key="1">
    <source>
        <dbReference type="SAM" id="Phobius"/>
    </source>
</evidence>
<dbReference type="AlphaFoldDB" id="A0A133XUI6"/>
<dbReference type="RefSeq" id="WP_060937100.1">
    <property type="nucleotide sequence ID" value="NZ_JASOZP010000011.1"/>
</dbReference>
<name>A0A133XUI6_9LACT</name>
<proteinExistence type="predicted"/>